<dbReference type="Proteomes" id="UP000266568">
    <property type="component" value="Unassembled WGS sequence"/>
</dbReference>
<dbReference type="PROSITE" id="PS00409">
    <property type="entry name" value="PROKAR_NTER_METHYL"/>
    <property type="match status" value="1"/>
</dbReference>
<keyword evidence="1" id="KW-0472">Membrane</keyword>
<gene>
    <name evidence="2" type="ORF">DFR49_0504</name>
</gene>
<dbReference type="OrthoDB" id="7599555at2"/>
<dbReference type="AlphaFoldDB" id="A0A397PFG5"/>
<keyword evidence="3" id="KW-1185">Reference proteome</keyword>
<proteinExistence type="predicted"/>
<name>A0A397PFG5_9SPHN</name>
<protein>
    <submittedName>
        <fullName evidence="2">Prepilin-type N-terminal cleavage/methylation domain-containing protein</fullName>
    </submittedName>
</protein>
<evidence type="ECO:0000313" key="3">
    <source>
        <dbReference type="Proteomes" id="UP000266568"/>
    </source>
</evidence>
<reference evidence="2 3" key="1">
    <citation type="submission" date="2018-08" db="EMBL/GenBank/DDBJ databases">
        <title>Genomic Encyclopedia of Type Strains, Phase IV (KMG-IV): sequencing the most valuable type-strain genomes for metagenomic binning, comparative biology and taxonomic classification.</title>
        <authorList>
            <person name="Goeker M."/>
        </authorList>
    </citation>
    <scope>NUCLEOTIDE SEQUENCE [LARGE SCALE GENOMIC DNA]</scope>
    <source>
        <strain evidence="2 3">DSM 25527</strain>
    </source>
</reference>
<feature type="transmembrane region" description="Helical" evidence="1">
    <location>
        <begin position="12"/>
        <end position="30"/>
    </location>
</feature>
<dbReference type="EMBL" id="QXDC01000002">
    <property type="protein sequence ID" value="RIA45975.1"/>
    <property type="molecule type" value="Genomic_DNA"/>
</dbReference>
<keyword evidence="1" id="KW-1133">Transmembrane helix</keyword>
<dbReference type="RefSeq" id="WP_004211604.1">
    <property type="nucleotide sequence ID" value="NZ_QXDC01000002.1"/>
</dbReference>
<sequence length="124" mass="13327">MKVAPSEAGFSLVETLVSLAVIAGMSAMLFDSVSTHALAGNRTAQKREAVLLARSLLAHASIASGPGELPESGHQGDLAWRYTHHTVRSEARDSAAALQQVRIDVLDRNTGRQLVRVETLRLDQ</sequence>
<evidence type="ECO:0000256" key="1">
    <source>
        <dbReference type="SAM" id="Phobius"/>
    </source>
</evidence>
<organism evidence="2 3">
    <name type="scientific">Hephaestia caeni</name>
    <dbReference type="NCBI Taxonomy" id="645617"/>
    <lineage>
        <taxon>Bacteria</taxon>
        <taxon>Pseudomonadati</taxon>
        <taxon>Pseudomonadota</taxon>
        <taxon>Alphaproteobacteria</taxon>
        <taxon>Sphingomonadales</taxon>
        <taxon>Sphingomonadaceae</taxon>
        <taxon>Hephaestia</taxon>
    </lineage>
</organism>
<keyword evidence="1" id="KW-0812">Transmembrane</keyword>
<evidence type="ECO:0000313" key="2">
    <source>
        <dbReference type="EMBL" id="RIA45975.1"/>
    </source>
</evidence>
<dbReference type="NCBIfam" id="TIGR02532">
    <property type="entry name" value="IV_pilin_GFxxxE"/>
    <property type="match status" value="1"/>
</dbReference>
<comment type="caution">
    <text evidence="2">The sequence shown here is derived from an EMBL/GenBank/DDBJ whole genome shotgun (WGS) entry which is preliminary data.</text>
</comment>
<dbReference type="InterPro" id="IPR012902">
    <property type="entry name" value="N_methyl_site"/>
</dbReference>
<accession>A0A397PFG5</accession>